<reference evidence="2" key="1">
    <citation type="submission" date="2021-10" db="EMBL/GenBank/DDBJ databases">
        <title>Novel species in genus Arthrobacter.</title>
        <authorList>
            <person name="Liu Y."/>
        </authorList>
    </citation>
    <scope>NUCLEOTIDE SEQUENCE</scope>
    <source>
        <strain evidence="2">Zg-Y809</strain>
    </source>
</reference>
<sequence>MAHGASAAVKRHRVSFFGKGKQLTFEPYDVGIGGVRRSDLTVAVILDEFSSLAFQYEWNQVSLHRATWESELEVSKPDILFVESAWNGNSGQWKYELAGSSGPKKNFVALLEKCKALGIPTVFWNKEDPPHYRDFLAAAKLFDYVFTSDSDRLPHYRNDLGHDRVGVLQFAAQPALHNPVRPRNGWHERGVAFAGMYFAHKFPERREQLELLLRAATRLEAKSAAGLEIFSRHADKSADYRFPGDLEQFVRGSLSYTEMLTAYKAFKVFLNVNSVVDSPTMCARRIFEISAAGTSVVSTPSLALGQTWGAGEQFIVETAEHAEQVMESIIRNPELSDRQLHRAQRRIWSDHTYAHRAEQVISAVLPSHTIPVSVPDVSLLVSTIRPHQMRSLFQSIGNLAGVETELILATHGFHLPAYEVRDLQREFGVERVQVLERPRTVPLGDCLNDCVAASSGSVLSKMDDDDFYAPNYMMDMVHALSYSKADVVGKQAHYVFVAESDVTVLRYADREHRFTSAVMGPTITGRRDVFENVQFQGLSLGEDTAFLREVRSNGGRIYSGDRFNYFQYRGNADHTWKIPDAKITASGNVVFFGSPKDHVGI</sequence>
<dbReference type="EMBL" id="JAJFZP010000009">
    <property type="protein sequence ID" value="MCC3269911.1"/>
    <property type="molecule type" value="Genomic_DNA"/>
</dbReference>
<dbReference type="Proteomes" id="UP001139264">
    <property type="component" value="Unassembled WGS sequence"/>
</dbReference>
<organism evidence="2 3">
    <name type="scientific">Arthrobacter gengyunqii</name>
    <dbReference type="NCBI Taxonomy" id="2886940"/>
    <lineage>
        <taxon>Bacteria</taxon>
        <taxon>Bacillati</taxon>
        <taxon>Actinomycetota</taxon>
        <taxon>Actinomycetes</taxon>
        <taxon>Micrococcales</taxon>
        <taxon>Micrococcaceae</taxon>
        <taxon>Arthrobacter</taxon>
    </lineage>
</organism>
<keyword evidence="2" id="KW-0328">Glycosyltransferase</keyword>
<dbReference type="GO" id="GO:0016757">
    <property type="term" value="F:glycosyltransferase activity"/>
    <property type="evidence" value="ECO:0007669"/>
    <property type="project" value="UniProtKB-KW"/>
</dbReference>
<accession>A0A9X1M2R3</accession>
<protein>
    <submittedName>
        <fullName evidence="2">Glycosyltransferase</fullName>
        <ecNumber evidence="2">2.4.-.-</ecNumber>
    </submittedName>
</protein>
<dbReference type="Gene3D" id="3.90.550.10">
    <property type="entry name" value="Spore Coat Polysaccharide Biosynthesis Protein SpsA, Chain A"/>
    <property type="match status" value="1"/>
</dbReference>
<dbReference type="InterPro" id="IPR055259">
    <property type="entry name" value="YkvP/CgeB_Glyco_trans-like"/>
</dbReference>
<evidence type="ECO:0000313" key="2">
    <source>
        <dbReference type="EMBL" id="MCC3269911.1"/>
    </source>
</evidence>
<keyword evidence="2" id="KW-0808">Transferase</keyword>
<proteinExistence type="predicted"/>
<gene>
    <name evidence="2" type="ORF">LJ751_11145</name>
</gene>
<dbReference type="InterPro" id="IPR029044">
    <property type="entry name" value="Nucleotide-diphossugar_trans"/>
</dbReference>
<dbReference type="SUPFAM" id="SSF53448">
    <property type="entry name" value="Nucleotide-diphospho-sugar transferases"/>
    <property type="match status" value="1"/>
</dbReference>
<evidence type="ECO:0000259" key="1">
    <source>
        <dbReference type="Pfam" id="PF13524"/>
    </source>
</evidence>
<name>A0A9X1M2R3_9MICC</name>
<dbReference type="Pfam" id="PF13524">
    <property type="entry name" value="Glyco_trans_1_2"/>
    <property type="match status" value="1"/>
</dbReference>
<feature type="domain" description="Spore protein YkvP/CgeB glycosyl transferase-like" evidence="1">
    <location>
        <begin position="210"/>
        <end position="361"/>
    </location>
</feature>
<dbReference type="RefSeq" id="WP_227908232.1">
    <property type="nucleotide sequence ID" value="NZ_CP095461.1"/>
</dbReference>
<evidence type="ECO:0000313" key="3">
    <source>
        <dbReference type="Proteomes" id="UP001139264"/>
    </source>
</evidence>
<dbReference type="EC" id="2.4.-.-" evidence="2"/>
<comment type="caution">
    <text evidence="2">The sequence shown here is derived from an EMBL/GenBank/DDBJ whole genome shotgun (WGS) entry which is preliminary data.</text>
</comment>
<dbReference type="AlphaFoldDB" id="A0A9X1M2R3"/>